<accession>A0A918R5H8</accession>
<reference evidence="1" key="1">
    <citation type="journal article" date="2014" name="Int. J. Syst. Evol. Microbiol.">
        <title>Complete genome sequence of Corynebacterium casei LMG S-19264T (=DSM 44701T), isolated from a smear-ripened cheese.</title>
        <authorList>
            <consortium name="US DOE Joint Genome Institute (JGI-PGF)"/>
            <person name="Walter F."/>
            <person name="Albersmeier A."/>
            <person name="Kalinowski J."/>
            <person name="Ruckert C."/>
        </authorList>
    </citation>
    <scope>NUCLEOTIDE SEQUENCE</scope>
    <source>
        <strain evidence="1">KCTC 12710</strain>
    </source>
</reference>
<gene>
    <name evidence="1" type="ORF">GCM10007028_26230</name>
</gene>
<dbReference type="Proteomes" id="UP000636004">
    <property type="component" value="Unassembled WGS sequence"/>
</dbReference>
<sequence>MSEKLKIKLSIANRVYPLTIEAHQEEGLRKAAKNIDVMIKQFEQSYSVRDKQDVLAMCALQFASQVEQKSIDKANVSEHVEEKLKALNDLLHLHLVS</sequence>
<keyword evidence="1" id="KW-0132">Cell division</keyword>
<dbReference type="EMBL" id="BMWZ01000006">
    <property type="protein sequence ID" value="GGZ86880.1"/>
    <property type="molecule type" value="Genomic_DNA"/>
</dbReference>
<dbReference type="SUPFAM" id="SSF102829">
    <property type="entry name" value="Cell division protein ZapA-like"/>
    <property type="match status" value="1"/>
</dbReference>
<name>A0A918R5H8_9FLAO</name>
<comment type="caution">
    <text evidence="1">The sequence shown here is derived from an EMBL/GenBank/DDBJ whole genome shotgun (WGS) entry which is preliminary data.</text>
</comment>
<evidence type="ECO:0000313" key="1">
    <source>
        <dbReference type="EMBL" id="GGZ86880.1"/>
    </source>
</evidence>
<dbReference type="InterPro" id="IPR007838">
    <property type="entry name" value="Cell_div_ZapA-like"/>
</dbReference>
<dbReference type="Pfam" id="PF05164">
    <property type="entry name" value="ZapA"/>
    <property type="match status" value="1"/>
</dbReference>
<dbReference type="GO" id="GO:0051301">
    <property type="term" value="P:cell division"/>
    <property type="evidence" value="ECO:0007669"/>
    <property type="project" value="UniProtKB-KW"/>
</dbReference>
<keyword evidence="1" id="KW-0131">Cell cycle</keyword>
<protein>
    <submittedName>
        <fullName evidence="1">Cell division protein ZapA</fullName>
    </submittedName>
</protein>
<keyword evidence="2" id="KW-1185">Reference proteome</keyword>
<dbReference type="AlphaFoldDB" id="A0A918R5H8"/>
<evidence type="ECO:0000313" key="2">
    <source>
        <dbReference type="Proteomes" id="UP000636004"/>
    </source>
</evidence>
<organism evidence="1 2">
    <name type="scientific">Algibacter mikhailovii</name>
    <dbReference type="NCBI Taxonomy" id="425498"/>
    <lineage>
        <taxon>Bacteria</taxon>
        <taxon>Pseudomonadati</taxon>
        <taxon>Bacteroidota</taxon>
        <taxon>Flavobacteriia</taxon>
        <taxon>Flavobacteriales</taxon>
        <taxon>Flavobacteriaceae</taxon>
        <taxon>Algibacter</taxon>
    </lineage>
</organism>
<reference evidence="1" key="2">
    <citation type="submission" date="2020-09" db="EMBL/GenBank/DDBJ databases">
        <authorList>
            <person name="Sun Q."/>
            <person name="Kim S."/>
        </authorList>
    </citation>
    <scope>NUCLEOTIDE SEQUENCE</scope>
    <source>
        <strain evidence="1">KCTC 12710</strain>
    </source>
</reference>
<proteinExistence type="predicted"/>
<dbReference type="RefSeq" id="WP_189361436.1">
    <property type="nucleotide sequence ID" value="NZ_BMWZ01000006.1"/>
</dbReference>
<dbReference type="InterPro" id="IPR036192">
    <property type="entry name" value="Cell_div_ZapA-like_sf"/>
</dbReference>